<sequence length="129" mass="13866">MDDTSPISSSLTPTPFPVIHTVISVDSAKREIPQYLSGKTSTQTAQPPRAIILGRKYTSAEFEDIRSACGGSHTAISWIVSNEAGENKSTFGMSLSGFKNARADAQAIKDLLSKLKEDGKLGLAGEFRY</sequence>
<proteinExistence type="predicted"/>
<comment type="caution">
    <text evidence="1">The sequence shown here is derived from an EMBL/GenBank/DDBJ whole genome shotgun (WGS) entry which is preliminary data.</text>
</comment>
<organism evidence="1 2">
    <name type="scientific">Vermiconidia calcicola</name>
    <dbReference type="NCBI Taxonomy" id="1690605"/>
    <lineage>
        <taxon>Eukaryota</taxon>
        <taxon>Fungi</taxon>
        <taxon>Dikarya</taxon>
        <taxon>Ascomycota</taxon>
        <taxon>Pezizomycotina</taxon>
        <taxon>Dothideomycetes</taxon>
        <taxon>Dothideomycetidae</taxon>
        <taxon>Mycosphaerellales</taxon>
        <taxon>Extremaceae</taxon>
        <taxon>Vermiconidia</taxon>
    </lineage>
</organism>
<dbReference type="Proteomes" id="UP001281147">
    <property type="component" value="Unassembled WGS sequence"/>
</dbReference>
<gene>
    <name evidence="1" type="ORF">LTR37_005796</name>
</gene>
<reference evidence="1" key="1">
    <citation type="submission" date="2023-07" db="EMBL/GenBank/DDBJ databases">
        <title>Black Yeasts Isolated from many extreme environments.</title>
        <authorList>
            <person name="Coleine C."/>
            <person name="Stajich J.E."/>
            <person name="Selbmann L."/>
        </authorList>
    </citation>
    <scope>NUCLEOTIDE SEQUENCE</scope>
    <source>
        <strain evidence="1">CCFEE 5714</strain>
    </source>
</reference>
<evidence type="ECO:0000313" key="2">
    <source>
        <dbReference type="Proteomes" id="UP001281147"/>
    </source>
</evidence>
<evidence type="ECO:0000313" key="1">
    <source>
        <dbReference type="EMBL" id="KAK3717407.1"/>
    </source>
</evidence>
<keyword evidence="2" id="KW-1185">Reference proteome</keyword>
<dbReference type="EMBL" id="JAUTXU010000037">
    <property type="protein sequence ID" value="KAK3717407.1"/>
    <property type="molecule type" value="Genomic_DNA"/>
</dbReference>
<protein>
    <submittedName>
        <fullName evidence="1">Uncharacterized protein</fullName>
    </submittedName>
</protein>
<name>A0ACC3NIR3_9PEZI</name>
<accession>A0ACC3NIR3</accession>